<protein>
    <submittedName>
        <fullName evidence="2">Uncharacterized protein LOC131801736</fullName>
    </submittedName>
</protein>
<organism evidence="1 2">
    <name type="scientific">Musca domestica</name>
    <name type="common">House fly</name>
    <dbReference type="NCBI Taxonomy" id="7370"/>
    <lineage>
        <taxon>Eukaryota</taxon>
        <taxon>Metazoa</taxon>
        <taxon>Ecdysozoa</taxon>
        <taxon>Arthropoda</taxon>
        <taxon>Hexapoda</taxon>
        <taxon>Insecta</taxon>
        <taxon>Pterygota</taxon>
        <taxon>Neoptera</taxon>
        <taxon>Endopterygota</taxon>
        <taxon>Diptera</taxon>
        <taxon>Brachycera</taxon>
        <taxon>Muscomorpha</taxon>
        <taxon>Muscoidea</taxon>
        <taxon>Muscidae</taxon>
        <taxon>Musca</taxon>
    </lineage>
</organism>
<reference evidence="2" key="1">
    <citation type="submission" date="2025-08" db="UniProtKB">
        <authorList>
            <consortium name="RefSeq"/>
        </authorList>
    </citation>
    <scope>IDENTIFICATION</scope>
    <source>
        <strain evidence="2">Aabys</strain>
        <tissue evidence="2">Whole body</tissue>
    </source>
</reference>
<gene>
    <name evidence="2" type="primary">LOC131801736</name>
</gene>
<dbReference type="GeneID" id="131801736"/>
<name>A0ABM3UT00_MUSDO</name>
<accession>A0ABM3UT00</accession>
<evidence type="ECO:0000313" key="1">
    <source>
        <dbReference type="Proteomes" id="UP001652621"/>
    </source>
</evidence>
<dbReference type="Proteomes" id="UP001652621">
    <property type="component" value="Unplaced"/>
</dbReference>
<evidence type="ECO:0000313" key="2">
    <source>
        <dbReference type="RefSeq" id="XP_058976662.1"/>
    </source>
</evidence>
<keyword evidence="1" id="KW-1185">Reference proteome</keyword>
<dbReference type="RefSeq" id="XP_058976662.1">
    <property type="nucleotide sequence ID" value="XM_059120679.1"/>
</dbReference>
<sequence length="123" mass="14289">MVTHGSSYKLLRNLEALNEPHVQMHRDDALQILRKNLKARLTEAYESNRHQYNLRSRPIIYKVGQVVFRRNFAQSSHEKKFNAKLAPLFIKAVVKEKVGSNYDILQDADTTNIGTYHAKDIRP</sequence>
<proteinExistence type="predicted"/>